<dbReference type="Pfam" id="PF01261">
    <property type="entry name" value="AP_endonuc_2"/>
    <property type="match status" value="1"/>
</dbReference>
<dbReference type="PANTHER" id="PTHR12110">
    <property type="entry name" value="HYDROXYPYRUVATE ISOMERASE"/>
    <property type="match status" value="1"/>
</dbReference>
<dbReference type="Gene3D" id="3.20.20.150">
    <property type="entry name" value="Divalent-metal-dependent TIM barrel enzymes"/>
    <property type="match status" value="1"/>
</dbReference>
<reference evidence="2" key="2">
    <citation type="submission" date="2021-04" db="EMBL/GenBank/DDBJ databases">
        <authorList>
            <person name="Gilroy R."/>
        </authorList>
    </citation>
    <scope>NUCLEOTIDE SEQUENCE</scope>
    <source>
        <strain evidence="2">ChiBcolR8-3208</strain>
    </source>
</reference>
<organism evidence="2 3">
    <name type="scientific">Candidatus Acutalibacter ornithocaccae</name>
    <dbReference type="NCBI Taxonomy" id="2838416"/>
    <lineage>
        <taxon>Bacteria</taxon>
        <taxon>Bacillati</taxon>
        <taxon>Bacillota</taxon>
        <taxon>Clostridia</taxon>
        <taxon>Eubacteriales</taxon>
        <taxon>Acutalibacteraceae</taxon>
        <taxon>Acutalibacter</taxon>
    </lineage>
</organism>
<sequence length="276" mass="31669">MRIGLNFTPPHESPEQWAEILEDCGFRAASFPVDYRAPVGLIDAYTKAAREHDIRIAEVGVWDSPHLSDPQRAREAQTRCLEQFRLAEYIHADCCVNVSGAAGDQWFFCYRENYDEALYAKNVEFLQRLCDTVKPQHTVYALEPMQWMLPWNPRQYLKLLRDVDRKGCGVHMDIFNFVRDPYGYTHQEELMEEAFSLLGGSIASSHLKDILLTTGTTVRIQETPLGTGQGKLGTYLHHLSLLPKDTPVLLEHLDSLDEYRAAMAFLRQDHPQYVLP</sequence>
<evidence type="ECO:0000259" key="1">
    <source>
        <dbReference type="Pfam" id="PF01261"/>
    </source>
</evidence>
<comment type="caution">
    <text evidence="2">The sequence shown here is derived from an EMBL/GenBank/DDBJ whole genome shotgun (WGS) entry which is preliminary data.</text>
</comment>
<proteinExistence type="predicted"/>
<dbReference type="InterPro" id="IPR013022">
    <property type="entry name" value="Xyl_isomerase-like_TIM-brl"/>
</dbReference>
<reference evidence="2" key="1">
    <citation type="journal article" date="2021" name="PeerJ">
        <title>Extensive microbial diversity within the chicken gut microbiome revealed by metagenomics and culture.</title>
        <authorList>
            <person name="Gilroy R."/>
            <person name="Ravi A."/>
            <person name="Getino M."/>
            <person name="Pursley I."/>
            <person name="Horton D.L."/>
            <person name="Alikhan N.F."/>
            <person name="Baker D."/>
            <person name="Gharbi K."/>
            <person name="Hall N."/>
            <person name="Watson M."/>
            <person name="Adriaenssens E.M."/>
            <person name="Foster-Nyarko E."/>
            <person name="Jarju S."/>
            <person name="Secka A."/>
            <person name="Antonio M."/>
            <person name="Oren A."/>
            <person name="Chaudhuri R.R."/>
            <person name="La Ragione R."/>
            <person name="Hildebrand F."/>
            <person name="Pallen M.J."/>
        </authorList>
    </citation>
    <scope>NUCLEOTIDE SEQUENCE</scope>
    <source>
        <strain evidence="2">ChiBcolR8-3208</strain>
    </source>
</reference>
<gene>
    <name evidence="2" type="ORF">H9942_07040</name>
</gene>
<dbReference type="EMBL" id="DWXZ01000146">
    <property type="protein sequence ID" value="HJB37809.1"/>
    <property type="molecule type" value="Genomic_DNA"/>
</dbReference>
<name>A0A9D2LYY8_9FIRM</name>
<dbReference type="SUPFAM" id="SSF51658">
    <property type="entry name" value="Xylose isomerase-like"/>
    <property type="match status" value="1"/>
</dbReference>
<accession>A0A9D2LYY8</accession>
<dbReference type="PANTHER" id="PTHR12110:SF21">
    <property type="entry name" value="XYLOSE ISOMERASE-LIKE TIM BARREL DOMAIN-CONTAINING PROTEIN"/>
    <property type="match status" value="1"/>
</dbReference>
<evidence type="ECO:0000313" key="2">
    <source>
        <dbReference type="EMBL" id="HJB37809.1"/>
    </source>
</evidence>
<dbReference type="Proteomes" id="UP000824214">
    <property type="component" value="Unassembled WGS sequence"/>
</dbReference>
<keyword evidence="2" id="KW-0413">Isomerase</keyword>
<dbReference type="InterPro" id="IPR036237">
    <property type="entry name" value="Xyl_isomerase-like_sf"/>
</dbReference>
<dbReference type="AlphaFoldDB" id="A0A9D2LYY8"/>
<dbReference type="InterPro" id="IPR050312">
    <property type="entry name" value="IolE/XylAMocC-like"/>
</dbReference>
<protein>
    <submittedName>
        <fullName evidence="2">Sugar phosphate isomerase/epimerase</fullName>
    </submittedName>
</protein>
<evidence type="ECO:0000313" key="3">
    <source>
        <dbReference type="Proteomes" id="UP000824214"/>
    </source>
</evidence>
<dbReference type="GO" id="GO:0016853">
    <property type="term" value="F:isomerase activity"/>
    <property type="evidence" value="ECO:0007669"/>
    <property type="project" value="UniProtKB-KW"/>
</dbReference>
<feature type="domain" description="Xylose isomerase-like TIM barrel" evidence="1">
    <location>
        <begin position="20"/>
        <end position="268"/>
    </location>
</feature>